<protein>
    <submittedName>
        <fullName evidence="1">Uncharacterized protein</fullName>
    </submittedName>
</protein>
<dbReference type="Proteomes" id="UP001060085">
    <property type="component" value="Linkage Group LG03"/>
</dbReference>
<evidence type="ECO:0000313" key="1">
    <source>
        <dbReference type="EMBL" id="KAI5670587.1"/>
    </source>
</evidence>
<comment type="caution">
    <text evidence="1">The sequence shown here is derived from an EMBL/GenBank/DDBJ whole genome shotgun (WGS) entry which is preliminary data.</text>
</comment>
<dbReference type="EMBL" id="CM044703">
    <property type="protein sequence ID" value="KAI5670587.1"/>
    <property type="molecule type" value="Genomic_DNA"/>
</dbReference>
<proteinExistence type="predicted"/>
<gene>
    <name evidence="1" type="ORF">M9H77_10951</name>
</gene>
<sequence>MNSTDSIKTLLAASGGDTVKLFDISVEPRDPCILSYTPSPGFQVNSIKWNHTNLVVASAGDDKKISLWRKNGQSLGTIPAAGSDSVDNIEESISTISFSNKASRYICSGGSGQVVRIWDLQRRRCIKWLKGHTDVITGVMYNCKDEHLASISLNGDLILHNLASGAKAAELKDPNEQVLRVLDYSRISRHLLVTAGDDGSIHLWDTTGRGPKTSWLKQHSAPTSGVSFSASNDKIIATVGLDKKMYVFDSGSRRPSFCIPYEAPFSSLSFTDDGLVLAAGTSSGRIVFYDVRGKPQPLTVLRAYGNSEAVTSLSWQKSKPVIVNENSSTAETVLLGGAIEDSVLMPDPLPSASTGSSISTAVSGSRNSGRSVSSTDSFSFLASSSSSISTTPSLSAGEETPIRSNLWTGGPLTRLHATRSYNIKDDMEMFSPVVDVQPITPSLDKLWDDHDGVKKDHDKKPSLLFPSSRRFPLSEDGGSDIHPILDWKSTSVSKQDDSYSSFSQFASTPAASSKNSDTASVTPSSITPPEAWGGEKLSDKLNQLRQSVNLPSRFASLTSSSLTSGSMLPGLQDATLPASQSTSSLTISSLSLGNLRVREMPNQESSLGSSESVPSSSSSLSLSTRSSTGQVNLDSLGSTLSLPRRFSSYAERISTAPSFTDGTSLPVGSPKIKKTGAETREELLNSWMARSDRSSSTAEAATLSSMNVGGLIQSQKTSLNSESQHGGSFPLQLFQRSLEETLASFQKSIHEDMRNLHIEILRQFHMLEMEMSSGMRLVLENQAEVMKELKSLRKETQELRQAL</sequence>
<organism evidence="1 2">
    <name type="scientific">Catharanthus roseus</name>
    <name type="common">Madagascar periwinkle</name>
    <name type="synonym">Vinca rosea</name>
    <dbReference type="NCBI Taxonomy" id="4058"/>
    <lineage>
        <taxon>Eukaryota</taxon>
        <taxon>Viridiplantae</taxon>
        <taxon>Streptophyta</taxon>
        <taxon>Embryophyta</taxon>
        <taxon>Tracheophyta</taxon>
        <taxon>Spermatophyta</taxon>
        <taxon>Magnoliopsida</taxon>
        <taxon>eudicotyledons</taxon>
        <taxon>Gunneridae</taxon>
        <taxon>Pentapetalae</taxon>
        <taxon>asterids</taxon>
        <taxon>lamiids</taxon>
        <taxon>Gentianales</taxon>
        <taxon>Apocynaceae</taxon>
        <taxon>Rauvolfioideae</taxon>
        <taxon>Vinceae</taxon>
        <taxon>Catharanthinae</taxon>
        <taxon>Catharanthus</taxon>
    </lineage>
</organism>
<keyword evidence="2" id="KW-1185">Reference proteome</keyword>
<reference evidence="2" key="1">
    <citation type="journal article" date="2023" name="Nat. Plants">
        <title>Single-cell RNA sequencing provides a high-resolution roadmap for understanding the multicellular compartmentation of specialized metabolism.</title>
        <authorList>
            <person name="Sun S."/>
            <person name="Shen X."/>
            <person name="Li Y."/>
            <person name="Li Y."/>
            <person name="Wang S."/>
            <person name="Li R."/>
            <person name="Zhang H."/>
            <person name="Shen G."/>
            <person name="Guo B."/>
            <person name="Wei J."/>
            <person name="Xu J."/>
            <person name="St-Pierre B."/>
            <person name="Chen S."/>
            <person name="Sun C."/>
        </authorList>
    </citation>
    <scope>NUCLEOTIDE SEQUENCE [LARGE SCALE GENOMIC DNA]</scope>
</reference>
<evidence type="ECO:0000313" key="2">
    <source>
        <dbReference type="Proteomes" id="UP001060085"/>
    </source>
</evidence>
<name>A0ACC0BDC2_CATRO</name>
<accession>A0ACC0BDC2</accession>